<gene>
    <name evidence="2" type="ORF">BN980_GECA19s01902g</name>
</gene>
<feature type="region of interest" description="Disordered" evidence="1">
    <location>
        <begin position="679"/>
        <end position="698"/>
    </location>
</feature>
<sequence length="812" mass="88049">MAPLKEAFAAFTAESINAGYIYSHNKLVYIDVAKKRELSGTALKEFYQNALNEKGQNSVIPHPGPYSVPIRLSLAVPSPKISSRSSGSNERAAGHIRNLVETAFVLPRLELLPGLTGFVVGRQSSYAQMGRYVAQHPLDDPATGVRTLKVHIIENGPDDPVPLFLGNDDTYIGALAGEPIQPAKAVDLHGSVNFGEYMAQVLKLKTTDSDEQYVVSDLNSENCCRVYPGRKTLPISLANQAVYDILVARYGAQFKKLDDMKSAAATARAPGKFTIPGVLEPVMVKKWYINTSHVRKAVAHHSAALHSHLLEIPADIPLVEADLSEDKTYRIGAAQLGLRTSDSSIEARVAAATGGVENGTAAFEWVFNVYNEAYAVESGSDTDGAPIPIVVDNTGGASVTEKLYLLCALLLHTHVLKHSPLVVLDQELRSTVTNLELLRARADITLDGLRSALAETFGDRYTAATALSNVSVRENMDILRLLYSLIQHLRGVAGVTVPLRAPRAAGYSATAVAAAVKPYERSTLEKLSQLHSESKSLFDFTGHGQAFDLRAAKRIVDQAVLTVAVRWAPFSHIDQAYEFNPTHSGVVGASYERALAHTAVTMRIFRILHAFMYSLWPDLSCSLAHFFELRFKTSVLLSPTVPAPEDAVLSELTITKDDLAVFDNHMRILEAIERQVDSDPKKSVNSKAKGSHALHEDLSTARVPRRHYRGYLCVQDDPTVFVHALGASSSSRAAANDGPVLALKRVADVGVLTVPAVPTIFNTGSLGTTQITPDLQLRAFDARAWTTAAQAQGQADSSKASRIRSTVVEPTR</sequence>
<accession>A0A0J9XI38</accession>
<feature type="compositionally biased region" description="Low complexity" evidence="1">
    <location>
        <begin position="791"/>
        <end position="800"/>
    </location>
</feature>
<protein>
    <submittedName>
        <fullName evidence="2">Uncharacterized protein</fullName>
    </submittedName>
</protein>
<evidence type="ECO:0000256" key="1">
    <source>
        <dbReference type="SAM" id="MobiDB-lite"/>
    </source>
</evidence>
<dbReference type="AlphaFoldDB" id="A0A0J9XI38"/>
<keyword evidence="3" id="KW-1185">Reference proteome</keyword>
<evidence type="ECO:0000313" key="2">
    <source>
        <dbReference type="EMBL" id="CDO57233.1"/>
    </source>
</evidence>
<name>A0A0J9XI38_GEOCN</name>
<reference evidence="2" key="1">
    <citation type="submission" date="2014-03" db="EMBL/GenBank/DDBJ databases">
        <authorList>
            <person name="Casaregola S."/>
        </authorList>
    </citation>
    <scope>NUCLEOTIDE SEQUENCE [LARGE SCALE GENOMIC DNA]</scope>
    <source>
        <strain evidence="2">CLIB 918</strain>
    </source>
</reference>
<comment type="caution">
    <text evidence="2">The sequence shown here is derived from an EMBL/GenBank/DDBJ whole genome shotgun (WGS) entry which is preliminary data.</text>
</comment>
<proteinExistence type="predicted"/>
<dbReference type="Proteomes" id="UP000242525">
    <property type="component" value="Unassembled WGS sequence"/>
</dbReference>
<dbReference type="EMBL" id="CCBN010000019">
    <property type="protein sequence ID" value="CDO57233.1"/>
    <property type="molecule type" value="Genomic_DNA"/>
</dbReference>
<organism evidence="2 3">
    <name type="scientific">Geotrichum candidum</name>
    <name type="common">Oospora lactis</name>
    <name type="synonym">Dipodascus geotrichum</name>
    <dbReference type="NCBI Taxonomy" id="1173061"/>
    <lineage>
        <taxon>Eukaryota</taxon>
        <taxon>Fungi</taxon>
        <taxon>Dikarya</taxon>
        <taxon>Ascomycota</taxon>
        <taxon>Saccharomycotina</taxon>
        <taxon>Dipodascomycetes</taxon>
        <taxon>Dipodascales</taxon>
        <taxon>Dipodascaceae</taxon>
        <taxon>Geotrichum</taxon>
    </lineage>
</organism>
<evidence type="ECO:0000313" key="3">
    <source>
        <dbReference type="Proteomes" id="UP000242525"/>
    </source>
</evidence>
<feature type="region of interest" description="Disordered" evidence="1">
    <location>
        <begin position="791"/>
        <end position="812"/>
    </location>
</feature>